<evidence type="ECO:0000256" key="4">
    <source>
        <dbReference type="ARBA" id="ARBA00022723"/>
    </source>
</evidence>
<feature type="signal peptide" evidence="9">
    <location>
        <begin position="1"/>
        <end position="18"/>
    </location>
</feature>
<dbReference type="InterPro" id="IPR033942">
    <property type="entry name" value="IMPase"/>
</dbReference>
<evidence type="ECO:0000256" key="3">
    <source>
        <dbReference type="ARBA" id="ARBA00009759"/>
    </source>
</evidence>
<comment type="catalytic activity">
    <reaction evidence="8">
        <text>a myo-inositol phosphate + H2O = myo-inositol + phosphate</text>
        <dbReference type="Rhea" id="RHEA:24056"/>
        <dbReference type="ChEBI" id="CHEBI:15377"/>
        <dbReference type="ChEBI" id="CHEBI:17268"/>
        <dbReference type="ChEBI" id="CHEBI:43474"/>
        <dbReference type="ChEBI" id="CHEBI:84139"/>
        <dbReference type="EC" id="3.1.3.25"/>
    </reaction>
</comment>
<feature type="binding site" evidence="7">
    <location>
        <position position="107"/>
    </location>
    <ligand>
        <name>Mg(2+)</name>
        <dbReference type="ChEBI" id="CHEBI:18420"/>
        <label>1</label>
        <note>catalytic</note>
    </ligand>
</feature>
<comment type="pathway">
    <text evidence="2 8">Polyol metabolism; myo-inositol biosynthesis; myo-inositol from D-glucose 6-phosphate: step 2/2.</text>
</comment>
<comment type="similarity">
    <text evidence="3 8">Belongs to the inositol monophosphatase superfamily.</text>
</comment>
<dbReference type="OrthoDB" id="10254945at2759"/>
<dbReference type="Gene3D" id="3.40.190.80">
    <property type="match status" value="1"/>
</dbReference>
<dbReference type="GO" id="GO:0008934">
    <property type="term" value="F:inositol monophosphate 1-phosphatase activity"/>
    <property type="evidence" value="ECO:0007669"/>
    <property type="project" value="InterPro"/>
</dbReference>
<keyword evidence="5 8" id="KW-0378">Hydrolase</keyword>
<evidence type="ECO:0000256" key="9">
    <source>
        <dbReference type="SAM" id="SignalP"/>
    </source>
</evidence>
<dbReference type="GO" id="GO:0007165">
    <property type="term" value="P:signal transduction"/>
    <property type="evidence" value="ECO:0007669"/>
    <property type="project" value="TreeGrafter"/>
</dbReference>
<evidence type="ECO:0000256" key="8">
    <source>
        <dbReference type="RuleBase" id="RU364068"/>
    </source>
</evidence>
<comment type="cofactor">
    <cofactor evidence="1 7 8">
        <name>Mg(2+)</name>
        <dbReference type="ChEBI" id="CHEBI:18420"/>
    </cofactor>
</comment>
<dbReference type="Gene3D" id="3.30.540.10">
    <property type="entry name" value="Fructose-1,6-Bisphosphatase, subunit A, domain 1"/>
    <property type="match status" value="1"/>
</dbReference>
<dbReference type="PANTHER" id="PTHR20854:SF25">
    <property type="entry name" value="INOSITOL-1-MONOPHOSPHATASE"/>
    <property type="match status" value="1"/>
</dbReference>
<accession>A0A9P0GQA8</accession>
<reference evidence="10" key="1">
    <citation type="submission" date="2022-01" db="EMBL/GenBank/DDBJ databases">
        <authorList>
            <person name="King R."/>
        </authorList>
    </citation>
    <scope>NUCLEOTIDE SEQUENCE</scope>
</reference>
<feature type="binding site" evidence="7">
    <location>
        <position position="104"/>
    </location>
    <ligand>
        <name>Mg(2+)</name>
        <dbReference type="ChEBI" id="CHEBI:18420"/>
        <label>1</label>
        <note>catalytic</note>
    </ligand>
</feature>
<dbReference type="PRINTS" id="PR00378">
    <property type="entry name" value="LIIMPHPHTASE"/>
</dbReference>
<dbReference type="PROSITE" id="PS00629">
    <property type="entry name" value="IMP_1"/>
    <property type="match status" value="1"/>
</dbReference>
<dbReference type="EMBL" id="OU896713">
    <property type="protein sequence ID" value="CAH1176272.1"/>
    <property type="molecule type" value="Genomic_DNA"/>
</dbReference>
<evidence type="ECO:0000313" key="11">
    <source>
        <dbReference type="Proteomes" id="UP001153737"/>
    </source>
</evidence>
<evidence type="ECO:0000256" key="7">
    <source>
        <dbReference type="PIRSR" id="PIRSR600760-2"/>
    </source>
</evidence>
<feature type="binding site" evidence="7">
    <location>
        <position position="233"/>
    </location>
    <ligand>
        <name>Mg(2+)</name>
        <dbReference type="ChEBI" id="CHEBI:18420"/>
        <label>1</label>
        <note>catalytic</note>
    </ligand>
</feature>
<gene>
    <name evidence="10" type="ORF">PHAECO_LOCUS10864</name>
</gene>
<dbReference type="EC" id="3.1.3.25" evidence="8"/>
<keyword evidence="6 7" id="KW-0460">Magnesium</keyword>
<dbReference type="PRINTS" id="PR00377">
    <property type="entry name" value="IMPHPHTASES"/>
</dbReference>
<keyword evidence="11" id="KW-1185">Reference proteome</keyword>
<feature type="binding site" evidence="7">
    <location>
        <position position="84"/>
    </location>
    <ligand>
        <name>Mg(2+)</name>
        <dbReference type="ChEBI" id="CHEBI:18420"/>
        <label>1</label>
        <note>catalytic</note>
    </ligand>
</feature>
<dbReference type="InterPro" id="IPR020552">
    <property type="entry name" value="Inositol_monoPase_Li-sen"/>
</dbReference>
<dbReference type="Pfam" id="PF00459">
    <property type="entry name" value="Inositol_P"/>
    <property type="match status" value="1"/>
</dbReference>
<dbReference type="InterPro" id="IPR020583">
    <property type="entry name" value="Inositol_monoP_metal-BS"/>
</dbReference>
<reference evidence="10" key="2">
    <citation type="submission" date="2022-10" db="EMBL/GenBank/DDBJ databases">
        <authorList>
            <consortium name="ENA_rothamsted_submissions"/>
            <consortium name="culmorum"/>
            <person name="King R."/>
        </authorList>
    </citation>
    <scope>NUCLEOTIDE SEQUENCE</scope>
</reference>
<keyword evidence="9" id="KW-0732">Signal</keyword>
<feature type="chain" id="PRO_5040211559" description="Inositol-1-monophosphatase" evidence="9">
    <location>
        <begin position="19"/>
        <end position="296"/>
    </location>
</feature>
<dbReference type="GO" id="GO:0006020">
    <property type="term" value="P:inositol metabolic process"/>
    <property type="evidence" value="ECO:0007669"/>
    <property type="project" value="TreeGrafter"/>
</dbReference>
<dbReference type="InterPro" id="IPR000760">
    <property type="entry name" value="Inositol_monophosphatase-like"/>
</dbReference>
<dbReference type="FunFam" id="3.30.540.10:FF:000004">
    <property type="entry name" value="Inositol-1-monophosphatase"/>
    <property type="match status" value="1"/>
</dbReference>
<sequence length="296" mass="33359">MCFRIVIFVLFSISASMAQEPQEYLDFILPLIKEAGKELLTADNYQVEHKKEVYDLVTIYDRRIEDILINKIKKKYPNHKFIGEEESEINGISNLTDTPTWIIDPIDGTSNFVRQIPFAAISVGLVINKEQTMGVVYNPFLNECFTAIKGEGAYLNGNKIKTNGQTDINKTCFTYELSLARNEKYGDMYMYRLKHLTRVIPGIRSYGSATISLCYVAAGRIDAYQCDGLYPWDAAAGVLIVREAGGYVCDSNGGEFNLMDPNYLATSTKKLSDEIMAIERIADEERIRDAKAKTEG</sequence>
<evidence type="ECO:0000313" key="10">
    <source>
        <dbReference type="EMBL" id="CAH1176272.1"/>
    </source>
</evidence>
<evidence type="ECO:0000256" key="6">
    <source>
        <dbReference type="ARBA" id="ARBA00022842"/>
    </source>
</evidence>
<keyword evidence="4 7" id="KW-0479">Metal-binding</keyword>
<dbReference type="CDD" id="cd01639">
    <property type="entry name" value="IMPase"/>
    <property type="match status" value="1"/>
</dbReference>
<dbReference type="GO" id="GO:0046854">
    <property type="term" value="P:phosphatidylinositol phosphate biosynthetic process"/>
    <property type="evidence" value="ECO:0007669"/>
    <property type="project" value="InterPro"/>
</dbReference>
<proteinExistence type="inferred from homology"/>
<dbReference type="Proteomes" id="UP001153737">
    <property type="component" value="Chromosome 7"/>
</dbReference>
<dbReference type="GO" id="GO:0046872">
    <property type="term" value="F:metal ion binding"/>
    <property type="evidence" value="ECO:0007669"/>
    <property type="project" value="UniProtKB-KW"/>
</dbReference>
<dbReference type="AlphaFoldDB" id="A0A9P0GQA8"/>
<name>A0A9P0GQA8_PHACE</name>
<dbReference type="PANTHER" id="PTHR20854">
    <property type="entry name" value="INOSITOL MONOPHOSPHATASE"/>
    <property type="match status" value="1"/>
</dbReference>
<dbReference type="InterPro" id="IPR020550">
    <property type="entry name" value="Inositol_monophosphatase_CS"/>
</dbReference>
<evidence type="ECO:0000256" key="1">
    <source>
        <dbReference type="ARBA" id="ARBA00001946"/>
    </source>
</evidence>
<dbReference type="PROSITE" id="PS00630">
    <property type="entry name" value="IMP_2"/>
    <property type="match status" value="1"/>
</dbReference>
<evidence type="ECO:0000256" key="2">
    <source>
        <dbReference type="ARBA" id="ARBA00005152"/>
    </source>
</evidence>
<evidence type="ECO:0000256" key="5">
    <source>
        <dbReference type="ARBA" id="ARBA00022801"/>
    </source>
</evidence>
<protein>
    <recommendedName>
        <fullName evidence="8">Inositol-1-monophosphatase</fullName>
        <ecNumber evidence="8">3.1.3.25</ecNumber>
    </recommendedName>
</protein>
<organism evidence="10 11">
    <name type="scientific">Phaedon cochleariae</name>
    <name type="common">Mustard beetle</name>
    <dbReference type="NCBI Taxonomy" id="80249"/>
    <lineage>
        <taxon>Eukaryota</taxon>
        <taxon>Metazoa</taxon>
        <taxon>Ecdysozoa</taxon>
        <taxon>Arthropoda</taxon>
        <taxon>Hexapoda</taxon>
        <taxon>Insecta</taxon>
        <taxon>Pterygota</taxon>
        <taxon>Neoptera</taxon>
        <taxon>Endopterygota</taxon>
        <taxon>Coleoptera</taxon>
        <taxon>Polyphaga</taxon>
        <taxon>Cucujiformia</taxon>
        <taxon>Chrysomeloidea</taxon>
        <taxon>Chrysomelidae</taxon>
        <taxon>Chrysomelinae</taxon>
        <taxon>Chrysomelini</taxon>
        <taxon>Phaedon</taxon>
    </lineage>
</organism>
<feature type="binding site" evidence="7">
    <location>
        <position position="106"/>
    </location>
    <ligand>
        <name>Mg(2+)</name>
        <dbReference type="ChEBI" id="CHEBI:18420"/>
        <label>1</label>
        <note>catalytic</note>
    </ligand>
</feature>
<dbReference type="SUPFAM" id="SSF56655">
    <property type="entry name" value="Carbohydrate phosphatase"/>
    <property type="match status" value="1"/>
</dbReference>